<dbReference type="SUPFAM" id="SSF48498">
    <property type="entry name" value="Tetracyclin repressor-like, C-terminal domain"/>
    <property type="match status" value="1"/>
</dbReference>
<evidence type="ECO:0000259" key="3">
    <source>
        <dbReference type="PROSITE" id="PS50977"/>
    </source>
</evidence>
<proteinExistence type="predicted"/>
<evidence type="ECO:0000313" key="5">
    <source>
        <dbReference type="Proteomes" id="UP001384579"/>
    </source>
</evidence>
<evidence type="ECO:0000256" key="2">
    <source>
        <dbReference type="PROSITE-ProRule" id="PRU00335"/>
    </source>
</evidence>
<dbReference type="EMBL" id="JBBLXS010000072">
    <property type="protein sequence ID" value="MEK0184774.1"/>
    <property type="molecule type" value="Genomic_DNA"/>
</dbReference>
<sequence length="204" mass="22629">MANTKPIEPDASIGGDKSEQILQGAMQEFLTHGYAGTSMDKVAKTGGVSKATVYSYFQDKEGLFAALIQRLAAEKLVYFPVPETEPAIALRFIATTILDQATHEPHFLTFVRLVIAESGRFPQLAQIFVKNLAKPGIERLTQYLASCPELQLADPEATARIFIGSLVYFQLTQDMMHGKEIIPMERDRLIEGLMQLILRSPSNL</sequence>
<keyword evidence="1 2" id="KW-0238">DNA-binding</keyword>
<dbReference type="PRINTS" id="PR00455">
    <property type="entry name" value="HTHTETR"/>
</dbReference>
<dbReference type="SUPFAM" id="SSF46689">
    <property type="entry name" value="Homeodomain-like"/>
    <property type="match status" value="1"/>
</dbReference>
<dbReference type="Gene3D" id="1.10.357.10">
    <property type="entry name" value="Tetracycline Repressor, domain 2"/>
    <property type="match status" value="1"/>
</dbReference>
<dbReference type="Pfam" id="PF00440">
    <property type="entry name" value="TetR_N"/>
    <property type="match status" value="1"/>
</dbReference>
<dbReference type="Pfam" id="PF14246">
    <property type="entry name" value="TetR_C_7"/>
    <property type="match status" value="1"/>
</dbReference>
<dbReference type="PANTHER" id="PTHR30055:SF146">
    <property type="entry name" value="HTH-TYPE TRANSCRIPTIONAL DUAL REGULATOR CECR"/>
    <property type="match status" value="1"/>
</dbReference>
<protein>
    <submittedName>
        <fullName evidence="4">TetR/AcrR family transcriptional regulator</fullName>
    </submittedName>
</protein>
<dbReference type="InterPro" id="IPR001647">
    <property type="entry name" value="HTH_TetR"/>
</dbReference>
<feature type="DNA-binding region" description="H-T-H motif" evidence="2">
    <location>
        <begin position="38"/>
        <end position="57"/>
    </location>
</feature>
<dbReference type="RefSeq" id="WP_340520456.1">
    <property type="nucleotide sequence ID" value="NZ_JBBLXS010000072.1"/>
</dbReference>
<dbReference type="InterPro" id="IPR023772">
    <property type="entry name" value="DNA-bd_HTH_TetR-type_CS"/>
</dbReference>
<dbReference type="PANTHER" id="PTHR30055">
    <property type="entry name" value="HTH-TYPE TRANSCRIPTIONAL REGULATOR RUTR"/>
    <property type="match status" value="1"/>
</dbReference>
<dbReference type="InterPro" id="IPR036271">
    <property type="entry name" value="Tet_transcr_reg_TetR-rel_C_sf"/>
</dbReference>
<name>A0ABU8YK61_9CYAN</name>
<comment type="caution">
    <text evidence="4">The sequence shown here is derived from an EMBL/GenBank/DDBJ whole genome shotgun (WGS) entry which is preliminary data.</text>
</comment>
<evidence type="ECO:0000313" key="4">
    <source>
        <dbReference type="EMBL" id="MEK0184774.1"/>
    </source>
</evidence>
<feature type="domain" description="HTH tetR-type" evidence="3">
    <location>
        <begin position="15"/>
        <end position="75"/>
    </location>
</feature>
<keyword evidence="5" id="KW-1185">Reference proteome</keyword>
<dbReference type="Proteomes" id="UP001384579">
    <property type="component" value="Unassembled WGS sequence"/>
</dbReference>
<dbReference type="PROSITE" id="PS01081">
    <property type="entry name" value="HTH_TETR_1"/>
    <property type="match status" value="1"/>
</dbReference>
<evidence type="ECO:0000256" key="1">
    <source>
        <dbReference type="ARBA" id="ARBA00023125"/>
    </source>
</evidence>
<dbReference type="InterPro" id="IPR009057">
    <property type="entry name" value="Homeodomain-like_sf"/>
</dbReference>
<dbReference type="InterPro" id="IPR050109">
    <property type="entry name" value="HTH-type_TetR-like_transc_reg"/>
</dbReference>
<organism evidence="4 5">
    <name type="scientific">Microcoleus anatoxicus PTRS2</name>
    <dbReference type="NCBI Taxonomy" id="2705321"/>
    <lineage>
        <taxon>Bacteria</taxon>
        <taxon>Bacillati</taxon>
        <taxon>Cyanobacteriota</taxon>
        <taxon>Cyanophyceae</taxon>
        <taxon>Oscillatoriophycideae</taxon>
        <taxon>Oscillatoriales</taxon>
        <taxon>Microcoleaceae</taxon>
        <taxon>Microcoleus</taxon>
        <taxon>Microcoleus anatoxicus</taxon>
    </lineage>
</organism>
<gene>
    <name evidence="4" type="ORF">WMG39_07870</name>
</gene>
<reference evidence="4 5" key="1">
    <citation type="journal article" date="2020" name="Harmful Algae">
        <title>Molecular and morphological characterization of a novel dihydroanatoxin-a producing Microcoleus species (cyanobacteria) from the Russian River, California, USA.</title>
        <authorList>
            <person name="Conklin K.Y."/>
            <person name="Stancheva R."/>
            <person name="Otten T.G."/>
            <person name="Fadness R."/>
            <person name="Boyer G.L."/>
            <person name="Read B."/>
            <person name="Zhang X."/>
            <person name="Sheath R.G."/>
        </authorList>
    </citation>
    <scope>NUCLEOTIDE SEQUENCE [LARGE SCALE GENOMIC DNA]</scope>
    <source>
        <strain evidence="4 5">PTRS2</strain>
    </source>
</reference>
<accession>A0ABU8YK61</accession>
<dbReference type="PROSITE" id="PS50977">
    <property type="entry name" value="HTH_TETR_2"/>
    <property type="match status" value="1"/>
</dbReference>
<dbReference type="InterPro" id="IPR039536">
    <property type="entry name" value="TetR_C_Proteobacteria"/>
</dbReference>